<dbReference type="InterPro" id="IPR041677">
    <property type="entry name" value="DNA2/NAM7_AAA_11"/>
</dbReference>
<dbReference type="PANTHER" id="PTHR10887:SF530">
    <property type="entry name" value="SUPERFAMILY I DNA HELICASES"/>
    <property type="match status" value="1"/>
</dbReference>
<reference evidence="5 6" key="1">
    <citation type="submission" date="2019-09" db="EMBL/GenBank/DDBJ databases">
        <title>Whole genome sequences of isolates from the Mars Exploration Rovers.</title>
        <authorList>
            <person name="Seuylemezian A."/>
            <person name="Vaishampayan P."/>
        </authorList>
    </citation>
    <scope>NUCLEOTIDE SEQUENCE [LARGE SCALE GENOMIC DNA]</scope>
    <source>
        <strain evidence="5 6">MER_TA_151</strain>
    </source>
</reference>
<dbReference type="InterPro" id="IPR045055">
    <property type="entry name" value="DNA2/NAM7-like"/>
</dbReference>
<keyword evidence="1" id="KW-0175">Coiled coil</keyword>
<feature type="domain" description="DNA2/NAM7 helicase helicase" evidence="2">
    <location>
        <begin position="1816"/>
        <end position="1964"/>
    </location>
</feature>
<feature type="coiled-coil region" evidence="1">
    <location>
        <begin position="946"/>
        <end position="973"/>
    </location>
</feature>
<evidence type="ECO:0000259" key="4">
    <source>
        <dbReference type="Pfam" id="PF18741"/>
    </source>
</evidence>
<dbReference type="Pfam" id="PF13086">
    <property type="entry name" value="AAA_11"/>
    <property type="match status" value="2"/>
</dbReference>
<gene>
    <name evidence="5" type="ORF">F4V44_12295</name>
</gene>
<name>A0A5J5HS15_9BACI</name>
<keyword evidence="6" id="KW-1185">Reference proteome</keyword>
<sequence length="2343" mass="274962">MSMEVRIMEQSLLDQKLEKWRSQLIDLTKRNKLLSYKSTAKTVRIPASLNQLYKDLLNEKSIPFQRYFDFRKDLTKDRLFLLDDSHEFEIPDYLHKYMVEFLAKLIRSHGLGIVADPERVGILLHKRFEDFPDMVNSIVQLSRIGMLDRLIKAEKEIDVVDIDQWMKEQKNQSAAQSFYMRWSLTCWMDVLGKKLLEGEESRAAKEIESKVQQEVEKFEKDLNKIRLDALNVMKEQGVNVLYIAFGFLKWHEPGKKQEVWKSPLLLLPVELKKERGNTFHSIRALEEDLIFNPVLLQKLKVTFDLHLADFTETEGLKEGSSVTNIIEFYKEALKGRPSWGMEESAYLDLFSFNKISMYKEFETYRSLYYQHPIIKQIGGAAVENEEDREKTISIEEFDRKEPPEHSYQIVDADSSQQQAILAARKEQSFIMQGPPGTGKSQTITNIIAELLGEGKTVLFVSEKAAALEVVKSRLEEKNIGDFCLELHSNKTNKKAIIEELGRVLRLSKTRKAEEISYKTYGDIKHTLDEYVSELHETRGTIRMSLFEAYGMLSSLNHLPNLTFSVPDINHQYSTSDFEETKLFLNHLNTVKSLFTKQHYIKLWRDHQLKELTYRMEENIILHFSQLKEQLSEIIRFLKESDYLLSFNEKMTPMQLRKLFDLLEHLKTKPYLVENWFYEDYSGISLEAKQKSNDYQKLKDIVQLKYDSSIFTLDVKQLEEDLLDKYVTSLQSFGLSVREFGSVFFQNDEQMLHLIKRITSSIKELLAGYQWAEENLGIVEANPDLNHMKFIAEFLSELKEVKFQPTLHWFQSENRNTVLQQFEAAFKMTTRYKEAKSKLTEVYDSSVIHLELKELDERFNIKYPQYFRSLDALKEFWENDERAMEIIHKMSSSLSDLYDFIQEFSRHFNLPRPLFTIDQLKFLVELYETILQIKCEPTQEWFDRGMKRKLESDLHHARQIHEEYQKQKEELTNHYGESIINLEVEPIEERLNKEYPTYFKNIESLEHVWNSNSEVIESIIQAVDLIEELQTYEKEANETLGMGSLIFTPKKVKEIAQLYEAMNKVKCWPTAHWFDPLERSKILQYMTTGKEKSTSYKDRMVKLQERYDAAVLQLEVMEMQKRFIAEYHSLSSIFKKQYRNDVKLLKAHQKEGVKTNFNEYVRDITLMTEINKDKEWLNQDILQEWLGLDFRGEQTGWEEIKESVEAVIEICGLLASLGVHTNEIQHFYSHLLMQGTVLQTFNQSVRNKHNRMIQALEILEQIIGNVSNDLHLSPLVEYTNLDDVLQWLNHFLSVTDQYRADVTVFQKQGSFVHQPYAQYLKEISLIKQVQHHRIWLDKEKEHLLRVFGNGYQELNTDWEMLYNSMQSVFTVCERLSDEGIPIRRMSEKVMFERDKLSSYSLKNMKDYLSHVLEHFDRVQEKLSLPSITETDDLIVLLEGLNQVIAATKQYKTDQTYFQQFSKSIRNYDQVISDLNLIKTVQYLQEMIQSKKEDWKDTLGVDIDSVSINWDLLKGSLESFFKLYDALQEKGLSTHSLYTFLCLEPFQPIKIAEKESHLVKALNQLEVNLALFDHYVMQMKGHFDKQQLINIHEWSTKIENIMMEWLDIRSSIMQYSISDGSSCTFNQLIEVIDKVKQVKEIEAFIEQNDPFYQTVFGEMYHGVNTNWEAVTESIKWVEMLKDYVEGELSEKLIDSLMNESNDYEYLLNNLFRVKQTWDESKEAREFLGYVFPINKRLFSGEQFNHAPLEEIIAQLHQWAKRIDELKRLFELNQLQQKAKSLGLSSFVDQLLEAPASSYHQYSYVDLFLKQFYIRLIEYIHKETPYLAHFSLKNHQNTIENFRSLDINYIHSNQDRLYNVLKKRKSTFVAMKQALPERQVLERELQKNRSHKPIRLLFSEIPNLVQHLKPCMMMSPLSVSEFIDVERMQFDVVIFDEASQVRSEDAIGSILRGKQLIVAGDRKQLPPSSFFSGIGQKDDHAGGDDEIYESILDECSMFLKSEPLQWHYRSRHESLIAFSNHYIYNDELITFPSAFHDKRNGVSLVYVEDGIYDRGRSGTNKREAETVVELVLEHAKHSPERSLGVIAFNVKQEEAIRAELERQMKNNRQYGEFFDEEKEEAFFIKNLENSQGEERDTIIFSIGFGKAADGSIHYNFGPLTQAGGERRLNVAITRAKYEIKVVSSILDKDLEDKKLKSQGPILLKKYLSYAESKGQLVRASNHNGSSSREDRLSSLEQDILAELEGKGYKVIKKIGNSEFKVDLAIVDPHDDQRILLGIMTDGEIYRRGKTVRDRERLRPNVLENLGWNIYRVFAPAWQRNKGEELQKMMNLIKESGKKKPQKVPVS</sequence>
<protein>
    <submittedName>
        <fullName evidence="5">DUF4011 domain-containing protein</fullName>
    </submittedName>
</protein>
<dbReference type="PANTHER" id="PTHR10887">
    <property type="entry name" value="DNA2/NAM7 HELICASE FAMILY"/>
    <property type="match status" value="1"/>
</dbReference>
<dbReference type="SUPFAM" id="SSF52980">
    <property type="entry name" value="Restriction endonuclease-like"/>
    <property type="match status" value="1"/>
</dbReference>
<dbReference type="InterPro" id="IPR027417">
    <property type="entry name" value="P-loop_NTPase"/>
</dbReference>
<proteinExistence type="predicted"/>
<dbReference type="InterPro" id="IPR047187">
    <property type="entry name" value="SF1_C_Upf1"/>
</dbReference>
<feature type="domain" description="Restriction endonuclease type II-like" evidence="4">
    <location>
        <begin position="2233"/>
        <end position="2328"/>
    </location>
</feature>
<evidence type="ECO:0000256" key="1">
    <source>
        <dbReference type="SAM" id="Coils"/>
    </source>
</evidence>
<dbReference type="SUPFAM" id="SSF52540">
    <property type="entry name" value="P-loop containing nucleoside triphosphate hydrolases"/>
    <property type="match status" value="3"/>
</dbReference>
<evidence type="ECO:0000313" key="6">
    <source>
        <dbReference type="Proteomes" id="UP000326671"/>
    </source>
</evidence>
<dbReference type="FunFam" id="3.40.50.300:FF:002063">
    <property type="entry name" value="DNA helicase related protein"/>
    <property type="match status" value="1"/>
</dbReference>
<accession>A0A5J5HS15</accession>
<dbReference type="Proteomes" id="UP000326671">
    <property type="component" value="Unassembled WGS sequence"/>
</dbReference>
<dbReference type="Pfam" id="PF13087">
    <property type="entry name" value="AAA_12"/>
    <property type="match status" value="1"/>
</dbReference>
<evidence type="ECO:0000313" key="5">
    <source>
        <dbReference type="EMBL" id="KAA9023910.1"/>
    </source>
</evidence>
<dbReference type="EMBL" id="VYKL01000018">
    <property type="protein sequence ID" value="KAA9023910.1"/>
    <property type="molecule type" value="Genomic_DNA"/>
</dbReference>
<feature type="domain" description="DNA2/NAM7 helicase-like C-terminal" evidence="3">
    <location>
        <begin position="1999"/>
        <end position="2180"/>
    </location>
</feature>
<dbReference type="Pfam" id="PF13195">
    <property type="entry name" value="DUF4011"/>
    <property type="match status" value="1"/>
</dbReference>
<comment type="caution">
    <text evidence="5">The sequence shown here is derived from an EMBL/GenBank/DDBJ whole genome shotgun (WGS) entry which is preliminary data.</text>
</comment>
<dbReference type="InterPro" id="IPR011335">
    <property type="entry name" value="Restrct_endonuc-II-like"/>
</dbReference>
<feature type="domain" description="DNA2/NAM7 helicase helicase" evidence="2">
    <location>
        <begin position="413"/>
        <end position="480"/>
    </location>
</feature>
<dbReference type="InterPro" id="IPR041679">
    <property type="entry name" value="DNA2/NAM7-like_C"/>
</dbReference>
<organism evidence="5 6">
    <name type="scientific">Niallia endozanthoxylica</name>
    <dbReference type="NCBI Taxonomy" id="2036016"/>
    <lineage>
        <taxon>Bacteria</taxon>
        <taxon>Bacillati</taxon>
        <taxon>Bacillota</taxon>
        <taxon>Bacilli</taxon>
        <taxon>Bacillales</taxon>
        <taxon>Bacillaceae</taxon>
        <taxon>Niallia</taxon>
    </lineage>
</organism>
<evidence type="ECO:0000259" key="2">
    <source>
        <dbReference type="Pfam" id="PF13086"/>
    </source>
</evidence>
<dbReference type="Gene3D" id="3.40.50.300">
    <property type="entry name" value="P-loop containing nucleotide triphosphate hydrolases"/>
    <property type="match status" value="3"/>
</dbReference>
<dbReference type="CDD" id="cd18808">
    <property type="entry name" value="SF1_C_Upf1"/>
    <property type="match status" value="1"/>
</dbReference>
<dbReference type="GO" id="GO:0004386">
    <property type="term" value="F:helicase activity"/>
    <property type="evidence" value="ECO:0007669"/>
    <property type="project" value="InterPro"/>
</dbReference>
<dbReference type="InterPro" id="IPR025103">
    <property type="entry name" value="DUF4011"/>
</dbReference>
<evidence type="ECO:0000259" key="3">
    <source>
        <dbReference type="Pfam" id="PF13087"/>
    </source>
</evidence>
<dbReference type="OrthoDB" id="9757917at2"/>
<dbReference type="InterPro" id="IPR049468">
    <property type="entry name" value="Restrct_endonuc-II-like_dom"/>
</dbReference>
<dbReference type="Pfam" id="PF18741">
    <property type="entry name" value="MTES_1575"/>
    <property type="match status" value="1"/>
</dbReference>